<dbReference type="AlphaFoldDB" id="A0AAE0YMK4"/>
<gene>
    <name evidence="2" type="ORF">RRG08_012658</name>
</gene>
<name>A0AAE0YMK4_9GAST</name>
<reference evidence="2" key="1">
    <citation type="journal article" date="2023" name="G3 (Bethesda)">
        <title>A reference genome for the long-term kleptoplast-retaining sea slug Elysia crispata morphotype clarki.</title>
        <authorList>
            <person name="Eastman K.E."/>
            <person name="Pendleton A.L."/>
            <person name="Shaikh M.A."/>
            <person name="Suttiyut T."/>
            <person name="Ogas R."/>
            <person name="Tomko P."/>
            <person name="Gavelis G."/>
            <person name="Widhalm J.R."/>
            <person name="Wisecaver J.H."/>
        </authorList>
    </citation>
    <scope>NUCLEOTIDE SEQUENCE</scope>
    <source>
        <strain evidence="2">ECLA1</strain>
    </source>
</reference>
<feature type="region of interest" description="Disordered" evidence="1">
    <location>
        <begin position="1"/>
        <end position="54"/>
    </location>
</feature>
<feature type="compositionally biased region" description="Polar residues" evidence="1">
    <location>
        <begin position="1"/>
        <end position="11"/>
    </location>
</feature>
<keyword evidence="3" id="KW-1185">Reference proteome</keyword>
<sequence length="124" mass="13988">MLSQTPQSGSVLRNDAPSRPSSSLSPRHLSDKSGHKLTPWVDRHKGGPHQDNYYQQPTLISLDIHLLGARTRVHGHNKRHCVSNRMKLGEKNNRTAEHFKGLRMSTQLPVFGDFSGLNSWLVFP</sequence>
<accession>A0AAE0YMK4</accession>
<dbReference type="Proteomes" id="UP001283361">
    <property type="component" value="Unassembled WGS sequence"/>
</dbReference>
<evidence type="ECO:0000313" key="2">
    <source>
        <dbReference type="EMBL" id="KAK3751596.1"/>
    </source>
</evidence>
<dbReference type="EMBL" id="JAWDGP010005812">
    <property type="protein sequence ID" value="KAK3751596.1"/>
    <property type="molecule type" value="Genomic_DNA"/>
</dbReference>
<evidence type="ECO:0000313" key="3">
    <source>
        <dbReference type="Proteomes" id="UP001283361"/>
    </source>
</evidence>
<organism evidence="2 3">
    <name type="scientific">Elysia crispata</name>
    <name type="common">lettuce slug</name>
    <dbReference type="NCBI Taxonomy" id="231223"/>
    <lineage>
        <taxon>Eukaryota</taxon>
        <taxon>Metazoa</taxon>
        <taxon>Spiralia</taxon>
        <taxon>Lophotrochozoa</taxon>
        <taxon>Mollusca</taxon>
        <taxon>Gastropoda</taxon>
        <taxon>Heterobranchia</taxon>
        <taxon>Euthyneura</taxon>
        <taxon>Panpulmonata</taxon>
        <taxon>Sacoglossa</taxon>
        <taxon>Placobranchoidea</taxon>
        <taxon>Plakobranchidae</taxon>
        <taxon>Elysia</taxon>
    </lineage>
</organism>
<evidence type="ECO:0000256" key="1">
    <source>
        <dbReference type="SAM" id="MobiDB-lite"/>
    </source>
</evidence>
<feature type="compositionally biased region" description="Low complexity" evidence="1">
    <location>
        <begin position="17"/>
        <end position="27"/>
    </location>
</feature>
<comment type="caution">
    <text evidence="2">The sequence shown here is derived from an EMBL/GenBank/DDBJ whole genome shotgun (WGS) entry which is preliminary data.</text>
</comment>
<proteinExistence type="predicted"/>
<protein>
    <submittedName>
        <fullName evidence="2">Uncharacterized protein</fullName>
    </submittedName>
</protein>